<evidence type="ECO:0000313" key="3">
    <source>
        <dbReference type="EMBL" id="KYD08497.1"/>
    </source>
</evidence>
<reference evidence="3 4" key="1">
    <citation type="submission" date="2016-01" db="EMBL/GenBank/DDBJ databases">
        <title>Genome Sequences of Twelve Sporeforming Bacillus Species Isolated from Foods.</title>
        <authorList>
            <person name="Berendsen E.M."/>
            <person name="Wells-Bennik M.H."/>
            <person name="Krawcyk A.O."/>
            <person name="De Jong A."/>
            <person name="Holsappel S."/>
            <person name="Eijlander R.T."/>
            <person name="Kuipers O.P."/>
        </authorList>
    </citation>
    <scope>NUCLEOTIDE SEQUENCE [LARGE SCALE GENOMIC DNA]</scope>
    <source>
        <strain evidence="3 4">B4102</strain>
    </source>
</reference>
<dbReference type="AlphaFoldDB" id="A0A150L853"/>
<feature type="region of interest" description="Disordered" evidence="1">
    <location>
        <begin position="330"/>
        <end position="354"/>
    </location>
</feature>
<dbReference type="SMART" id="SM00327">
    <property type="entry name" value="VWA"/>
    <property type="match status" value="1"/>
</dbReference>
<evidence type="ECO:0000313" key="4">
    <source>
        <dbReference type="Proteomes" id="UP000075666"/>
    </source>
</evidence>
<evidence type="ECO:0000256" key="1">
    <source>
        <dbReference type="SAM" id="MobiDB-lite"/>
    </source>
</evidence>
<dbReference type="STRING" id="46224.B4102_2774"/>
<dbReference type="PATRIC" id="fig|46224.3.peg.2344"/>
<keyword evidence="4" id="KW-1185">Reference proteome</keyword>
<name>A0A150L853_9BACI</name>
<dbReference type="Pfam" id="PF00092">
    <property type="entry name" value="VWA"/>
    <property type="match status" value="1"/>
</dbReference>
<dbReference type="RefSeq" id="WP_066229737.1">
    <property type="nucleotide sequence ID" value="NZ_LQYN01000031.1"/>
</dbReference>
<feature type="domain" description="VWFA" evidence="2">
    <location>
        <begin position="444"/>
        <end position="635"/>
    </location>
</feature>
<dbReference type="EMBL" id="LQYN01000031">
    <property type="protein sequence ID" value="KYD08497.1"/>
    <property type="molecule type" value="Genomic_DNA"/>
</dbReference>
<dbReference type="Gene3D" id="3.40.50.410">
    <property type="entry name" value="von Willebrand factor, type A domain"/>
    <property type="match status" value="1"/>
</dbReference>
<protein>
    <recommendedName>
        <fullName evidence="2">VWFA domain-containing protein</fullName>
    </recommendedName>
</protein>
<dbReference type="InterPro" id="IPR002035">
    <property type="entry name" value="VWF_A"/>
</dbReference>
<dbReference type="InterPro" id="IPR051928">
    <property type="entry name" value="NorD/CobT"/>
</dbReference>
<evidence type="ECO:0000259" key="2">
    <source>
        <dbReference type="SMART" id="SM00327"/>
    </source>
</evidence>
<dbReference type="PANTHER" id="PTHR41248:SF1">
    <property type="entry name" value="NORD PROTEIN"/>
    <property type="match status" value="1"/>
</dbReference>
<sequence>MQRFIQFNDEKVDSMIVMEMADLVTTLTRNPEYEVDFGVHSYLDQSIKKIYVSHFWNHRPQHLLIDGIKSDVFLRAIGNLKYTDPQQIQRYIKSLDNMNLKSFAKQLFIVTEDLRIEELIKKERPGTKKVFYHRKKVYQKHFQSQLNVNLVKSVFTDALFNNIYLLLHSETPIETIPHYNESIDLVIPYVRNTISKFFETKSTMDTVSVCLEMLEVLDEVLEEDMLNEYFHLPEKGFALEEENGLTFDDLKRKDPLQNCDVMDKKANDDEEIMNEELRTWHRETSELSNSYLQFDLDQGTGTDLLGEGVREGETGDQALAIVQGSVQKTSRNDYSKLEAKEQKRNKTGRNDNEFGKENRFAHPIFLSLDNPNNEEIKQYHLYKKEISTYQKKLKKLIEKTLEHKRIAPRNDLQFGRLSKKLLPYFTDTNPRLFYKKQEPTSEIDAAFALLVDCSASMYDKMEQTKLGITLFHEALKSVKVSHEVVGFWEDTSDATKEYQPNYFKPVIDFQTSLLGFSGPEIMQLKPEEDNRDGFAIRLMTNRLITRMEKQKFLLVFSDGEPAAFGYEQNGIVDTHEAVLQARKKGIEVFNIFLSNTDIEESQKKVLQDIYGNFSILVSNIPELPNVLFPILKKLLYKSI</sequence>
<dbReference type="Proteomes" id="UP000075666">
    <property type="component" value="Unassembled WGS sequence"/>
</dbReference>
<organism evidence="3 4">
    <name type="scientific">Heyndrickxia sporothermodurans</name>
    <dbReference type="NCBI Taxonomy" id="46224"/>
    <lineage>
        <taxon>Bacteria</taxon>
        <taxon>Bacillati</taxon>
        <taxon>Bacillota</taxon>
        <taxon>Bacilli</taxon>
        <taxon>Bacillales</taxon>
        <taxon>Bacillaceae</taxon>
        <taxon>Heyndrickxia</taxon>
    </lineage>
</organism>
<gene>
    <name evidence="3" type="ORF">B4102_2774</name>
</gene>
<dbReference type="InterPro" id="IPR036465">
    <property type="entry name" value="vWFA_dom_sf"/>
</dbReference>
<dbReference type="PANTHER" id="PTHR41248">
    <property type="entry name" value="NORD PROTEIN"/>
    <property type="match status" value="1"/>
</dbReference>
<proteinExistence type="predicted"/>
<dbReference type="CDD" id="cd01454">
    <property type="entry name" value="vWA_norD_type"/>
    <property type="match status" value="1"/>
</dbReference>
<accession>A0A150L853</accession>
<dbReference type="OrthoDB" id="2370292at2"/>
<comment type="caution">
    <text evidence="3">The sequence shown here is derived from an EMBL/GenBank/DDBJ whole genome shotgun (WGS) entry which is preliminary data.</text>
</comment>
<dbReference type="SUPFAM" id="SSF53300">
    <property type="entry name" value="vWA-like"/>
    <property type="match status" value="1"/>
</dbReference>